<dbReference type="SUPFAM" id="SSF55729">
    <property type="entry name" value="Acyl-CoA N-acyltransferases (Nat)"/>
    <property type="match status" value="1"/>
</dbReference>
<keyword evidence="3" id="KW-1185">Reference proteome</keyword>
<dbReference type="InterPro" id="IPR000182">
    <property type="entry name" value="GNAT_dom"/>
</dbReference>
<reference evidence="2 3" key="1">
    <citation type="submission" date="2019-01" db="EMBL/GenBank/DDBJ databases">
        <title>Draft genome sequences of the type strains of six Macrococcus species.</title>
        <authorList>
            <person name="Mazhar S."/>
            <person name="Altermann E."/>
            <person name="Hill C."/>
            <person name="Mcauliffe O."/>
        </authorList>
    </citation>
    <scope>NUCLEOTIDE SEQUENCE [LARGE SCALE GENOMIC DNA]</scope>
    <source>
        <strain evidence="2 3">CCM4809</strain>
    </source>
</reference>
<dbReference type="PROSITE" id="PS51186">
    <property type="entry name" value="GNAT"/>
    <property type="match status" value="1"/>
</dbReference>
<evidence type="ECO:0000313" key="2">
    <source>
        <dbReference type="EMBL" id="TDM01790.1"/>
    </source>
</evidence>
<accession>A0A4R6BJJ0</accession>
<dbReference type="OrthoDB" id="9786032at2"/>
<proteinExistence type="predicted"/>
<dbReference type="CDD" id="cd04301">
    <property type="entry name" value="NAT_SF"/>
    <property type="match status" value="1"/>
</dbReference>
<dbReference type="Proteomes" id="UP000295328">
    <property type="component" value="Unassembled WGS sequence"/>
</dbReference>
<sequence>MKLIRANVDDTEQIWKMQLESFQSLLDEYQDYHTSPANENIELVRRRLEQPFTYYYFVSEEETIVGAVRVVDKKGGERKRISPIFILPQYRGRGIAQKAIKVAEQLHGSEHWFLETILEEAGNCYLYEKMGYVRNGEERRVNDKMTLVDYIKG</sequence>
<dbReference type="GO" id="GO:0016747">
    <property type="term" value="F:acyltransferase activity, transferring groups other than amino-acyl groups"/>
    <property type="evidence" value="ECO:0007669"/>
    <property type="project" value="InterPro"/>
</dbReference>
<evidence type="ECO:0000313" key="3">
    <source>
        <dbReference type="Proteomes" id="UP000295328"/>
    </source>
</evidence>
<feature type="domain" description="N-acetyltransferase" evidence="1">
    <location>
        <begin position="12"/>
        <end position="153"/>
    </location>
</feature>
<dbReference type="AlphaFoldDB" id="A0A4R6BJJ0"/>
<dbReference type="EMBL" id="SCWE01000002">
    <property type="protein sequence ID" value="TDM01790.1"/>
    <property type="molecule type" value="Genomic_DNA"/>
</dbReference>
<dbReference type="Pfam" id="PF00583">
    <property type="entry name" value="Acetyltransf_1"/>
    <property type="match status" value="1"/>
</dbReference>
<dbReference type="Gene3D" id="3.40.630.30">
    <property type="match status" value="1"/>
</dbReference>
<protein>
    <submittedName>
        <fullName evidence="2">GNAT family N-acetyltransferase</fullName>
    </submittedName>
</protein>
<keyword evidence="2" id="KW-0808">Transferase</keyword>
<evidence type="ECO:0000259" key="1">
    <source>
        <dbReference type="PROSITE" id="PS51186"/>
    </source>
</evidence>
<gene>
    <name evidence="2" type="ORF">ERX37_06155</name>
</gene>
<dbReference type="RefSeq" id="WP_133429810.1">
    <property type="nucleotide sequence ID" value="NZ_BMCC01000003.1"/>
</dbReference>
<organism evidence="2 3">
    <name type="scientific">Macrococcus hajekii</name>
    <dbReference type="NCBI Taxonomy" id="198482"/>
    <lineage>
        <taxon>Bacteria</taxon>
        <taxon>Bacillati</taxon>
        <taxon>Bacillota</taxon>
        <taxon>Bacilli</taxon>
        <taxon>Bacillales</taxon>
        <taxon>Staphylococcaceae</taxon>
        <taxon>Macrococcus</taxon>
    </lineage>
</organism>
<comment type="caution">
    <text evidence="2">The sequence shown here is derived from an EMBL/GenBank/DDBJ whole genome shotgun (WGS) entry which is preliminary data.</text>
</comment>
<name>A0A4R6BJJ0_9STAP</name>
<dbReference type="InterPro" id="IPR016181">
    <property type="entry name" value="Acyl_CoA_acyltransferase"/>
</dbReference>